<gene>
    <name evidence="2" type="ORF">MPDQ_001596</name>
</gene>
<evidence type="ECO:0000313" key="3">
    <source>
        <dbReference type="Proteomes" id="UP000319663"/>
    </source>
</evidence>
<feature type="region of interest" description="Disordered" evidence="1">
    <location>
        <begin position="1"/>
        <end position="62"/>
    </location>
</feature>
<organism evidence="2 3">
    <name type="scientific">Monascus purpureus</name>
    <name type="common">Red mold</name>
    <name type="synonym">Monascus anka</name>
    <dbReference type="NCBI Taxonomy" id="5098"/>
    <lineage>
        <taxon>Eukaryota</taxon>
        <taxon>Fungi</taxon>
        <taxon>Dikarya</taxon>
        <taxon>Ascomycota</taxon>
        <taxon>Pezizomycotina</taxon>
        <taxon>Eurotiomycetes</taxon>
        <taxon>Eurotiomycetidae</taxon>
        <taxon>Eurotiales</taxon>
        <taxon>Aspergillaceae</taxon>
        <taxon>Monascus</taxon>
    </lineage>
</organism>
<evidence type="ECO:0000313" key="2">
    <source>
        <dbReference type="EMBL" id="TQB69645.1"/>
    </source>
</evidence>
<dbReference type="InterPro" id="IPR011009">
    <property type="entry name" value="Kinase-like_dom_sf"/>
</dbReference>
<dbReference type="Gene3D" id="1.10.510.10">
    <property type="entry name" value="Transferase(Phosphotransferase) domain 1"/>
    <property type="match status" value="1"/>
</dbReference>
<dbReference type="Proteomes" id="UP000319663">
    <property type="component" value="Unassembled WGS sequence"/>
</dbReference>
<dbReference type="SUPFAM" id="SSF56112">
    <property type="entry name" value="Protein kinase-like (PK-like)"/>
    <property type="match status" value="1"/>
</dbReference>
<proteinExistence type="predicted"/>
<sequence>MNHFARFKQKGEKNSAEKPAQADGVEHLEVEGTKKGAAAISDEKKGAKGAGNFGADETTGHDRAEKKNPWALYQARAHVVHGRPVTLAQDCGNKAELAHIQELGLTLDQAQSLVRMIGKCSHRSFPALQRFLQHDGRYFLVWELTELSLNKVFASKCPITESELAQIVWPVLKGIRVLHSRGRALATLGAETILVTETGGVKIAGVEHSCQTDPADMNAATLKLAALATIISGLLKNNGFEIPWSAEAQGLPQRLVENSLDELLRDPFFTRMEGDGGLKLVVQVVNKTAYHKVEFVRRVTNLLRSAILLAVEKSLGVPLAGRPVRCPTLSDPPELFPFDLSALADNMGLRVFEQVQEGITRIFEQLEGAGAQRERSDATSVDGLTETAR</sequence>
<evidence type="ECO:0000256" key="1">
    <source>
        <dbReference type="SAM" id="MobiDB-lite"/>
    </source>
</evidence>
<dbReference type="EMBL" id="VIFY01000143">
    <property type="protein sequence ID" value="TQB69645.1"/>
    <property type="molecule type" value="Genomic_DNA"/>
</dbReference>
<accession>A0A507QR15</accession>
<evidence type="ECO:0008006" key="4">
    <source>
        <dbReference type="Google" id="ProtNLM"/>
    </source>
</evidence>
<protein>
    <recommendedName>
        <fullName evidence="4">Protein kinase domain-containing protein</fullName>
    </recommendedName>
</protein>
<dbReference type="AlphaFoldDB" id="A0A507QR15"/>
<comment type="caution">
    <text evidence="2">The sequence shown here is derived from an EMBL/GenBank/DDBJ whole genome shotgun (WGS) entry which is preliminary data.</text>
</comment>
<reference evidence="2 3" key="1">
    <citation type="submission" date="2019-06" db="EMBL/GenBank/DDBJ databases">
        <title>Wine fermentation using esterase from Monascus purpureus.</title>
        <authorList>
            <person name="Geng C."/>
            <person name="Zhang Y."/>
        </authorList>
    </citation>
    <scope>NUCLEOTIDE SEQUENCE [LARGE SCALE GENOMIC DNA]</scope>
    <source>
        <strain evidence="2">HQ1</strain>
    </source>
</reference>
<name>A0A507QR15_MONPU</name>
<dbReference type="STRING" id="5098.A0A507QR15"/>
<keyword evidence="3" id="KW-1185">Reference proteome</keyword>
<feature type="compositionally biased region" description="Basic and acidic residues" evidence="1">
    <location>
        <begin position="24"/>
        <end position="34"/>
    </location>
</feature>